<dbReference type="EMBL" id="JTCM02000001">
    <property type="protein sequence ID" value="NEU71126.1"/>
    <property type="molecule type" value="Genomic_DNA"/>
</dbReference>
<organism evidence="1 2">
    <name type="scientific">Hassallia byssoidea VB512170</name>
    <dbReference type="NCBI Taxonomy" id="1304833"/>
    <lineage>
        <taxon>Bacteria</taxon>
        <taxon>Bacillati</taxon>
        <taxon>Cyanobacteriota</taxon>
        <taxon>Cyanophyceae</taxon>
        <taxon>Nostocales</taxon>
        <taxon>Tolypothrichaceae</taxon>
        <taxon>Hassallia</taxon>
    </lineage>
</organism>
<dbReference type="InterPro" id="IPR036322">
    <property type="entry name" value="WD40_repeat_dom_sf"/>
</dbReference>
<dbReference type="InterPro" id="IPR015943">
    <property type="entry name" value="WD40/YVTN_repeat-like_dom_sf"/>
</dbReference>
<comment type="caution">
    <text evidence="1">The sequence shown here is derived from an EMBL/GenBank/DDBJ whole genome shotgun (WGS) entry which is preliminary data.</text>
</comment>
<dbReference type="SUPFAM" id="SSF50978">
    <property type="entry name" value="WD40 repeat-like"/>
    <property type="match status" value="1"/>
</dbReference>
<gene>
    <name evidence="1" type="ORF">PI95_000670</name>
</gene>
<dbReference type="RefSeq" id="WP_039753007.1">
    <property type="nucleotide sequence ID" value="NZ_JTCM02000001.1"/>
</dbReference>
<keyword evidence="2" id="KW-1185">Reference proteome</keyword>
<dbReference type="Proteomes" id="UP000031549">
    <property type="component" value="Unassembled WGS sequence"/>
</dbReference>
<name>A0A846GZE5_9CYAN</name>
<proteinExistence type="predicted"/>
<sequence length="286" mass="32131">MSNNFLARQIVKAGNNFFAQASITILTLCPIVLTAVPARADVTYTADIQKEAVDDLKRINERGLTPKTIAFTPNGGYVILYGKNGFAYSTNKIPPDALNVLATLNKQDSTINTIAFAPNGEWIVMYDYFKAYWSKNFPQEIVNRLSEIKRQVFIVNNIVFTPNGDWTIIADNLNGSQVYWSSNFPQNVIDKIKDISQKYAIKVIAFTPNGGWLIIYNRGNNAFYNNKVPQLLIDTIKTKYKEGKRLTDIAFTPSNGWVLLDDKSMPPSIPRIPSLDEFPAPIIIPQ</sequence>
<evidence type="ECO:0000313" key="2">
    <source>
        <dbReference type="Proteomes" id="UP000031549"/>
    </source>
</evidence>
<dbReference type="Gene3D" id="2.130.10.10">
    <property type="entry name" value="YVTN repeat-like/Quinoprotein amine dehydrogenase"/>
    <property type="match status" value="1"/>
</dbReference>
<evidence type="ECO:0000313" key="1">
    <source>
        <dbReference type="EMBL" id="NEU71126.1"/>
    </source>
</evidence>
<reference evidence="1 2" key="1">
    <citation type="journal article" date="2015" name="Genome Announc.">
        <title>Draft Genome Sequence of Cyanobacterium Hassallia byssoidea Strain VB512170, Isolated from Monuments in India.</title>
        <authorList>
            <person name="Singh D."/>
            <person name="Chandrababunaidu M.M."/>
            <person name="Panda A."/>
            <person name="Sen D."/>
            <person name="Bhattacharyya S."/>
            <person name="Adhikary S.P."/>
            <person name="Tripathy S."/>
        </authorList>
    </citation>
    <scope>NUCLEOTIDE SEQUENCE [LARGE SCALE GENOMIC DNA]</scope>
    <source>
        <strain evidence="1 2">VB512170</strain>
    </source>
</reference>
<accession>A0A846GZE5</accession>
<protein>
    <submittedName>
        <fullName evidence="1">WD40 repeat domain-containing protein</fullName>
    </submittedName>
</protein>
<dbReference type="AlphaFoldDB" id="A0A846GZE5"/>